<name>K0S8K8_THAOC</name>
<accession>K0S8K8</accession>
<feature type="non-terminal residue" evidence="2">
    <location>
        <position position="1"/>
    </location>
</feature>
<reference evidence="2 3" key="1">
    <citation type="journal article" date="2012" name="Genome Biol.">
        <title>Genome and low-iron response of an oceanic diatom adapted to chronic iron limitation.</title>
        <authorList>
            <person name="Lommer M."/>
            <person name="Specht M."/>
            <person name="Roy A.S."/>
            <person name="Kraemer L."/>
            <person name="Andreson R."/>
            <person name="Gutowska M.A."/>
            <person name="Wolf J."/>
            <person name="Bergner S.V."/>
            <person name="Schilhabel M.B."/>
            <person name="Klostermeier U.C."/>
            <person name="Beiko R.G."/>
            <person name="Rosenstiel P."/>
            <person name="Hippler M."/>
            <person name="Laroche J."/>
        </authorList>
    </citation>
    <scope>NUCLEOTIDE SEQUENCE [LARGE SCALE GENOMIC DNA]</scope>
    <source>
        <strain evidence="2 3">CCMP1005</strain>
    </source>
</reference>
<gene>
    <name evidence="2" type="ORF">THAOC_18312</name>
</gene>
<keyword evidence="3" id="KW-1185">Reference proteome</keyword>
<evidence type="ECO:0000313" key="2">
    <source>
        <dbReference type="EMBL" id="EJK61239.1"/>
    </source>
</evidence>
<dbReference type="InterPro" id="IPR011990">
    <property type="entry name" value="TPR-like_helical_dom_sf"/>
</dbReference>
<dbReference type="InterPro" id="IPR050767">
    <property type="entry name" value="Sel1_AlgK"/>
</dbReference>
<dbReference type="EMBL" id="AGNL01020258">
    <property type="protein sequence ID" value="EJK61239.1"/>
    <property type="molecule type" value="Genomic_DNA"/>
</dbReference>
<comment type="caution">
    <text evidence="2">The sequence shown here is derived from an EMBL/GenBank/DDBJ whole genome shotgun (WGS) entry which is preliminary data.</text>
</comment>
<dbReference type="eggNOG" id="KOG1550">
    <property type="taxonomic scope" value="Eukaryota"/>
</dbReference>
<proteinExistence type="inferred from homology"/>
<dbReference type="InterPro" id="IPR006597">
    <property type="entry name" value="Sel1-like"/>
</dbReference>
<dbReference type="AlphaFoldDB" id="K0S8K8"/>
<dbReference type="PANTHER" id="PTHR11102">
    <property type="entry name" value="SEL-1-LIKE PROTEIN"/>
    <property type="match status" value="1"/>
</dbReference>
<dbReference type="PANTHER" id="PTHR11102:SF160">
    <property type="entry name" value="ERAD-ASSOCIATED E3 UBIQUITIN-PROTEIN LIGASE COMPONENT HRD3"/>
    <property type="match status" value="1"/>
</dbReference>
<dbReference type="Pfam" id="PF08238">
    <property type="entry name" value="Sel1"/>
    <property type="match status" value="3"/>
</dbReference>
<dbReference type="SUPFAM" id="SSF81901">
    <property type="entry name" value="HCP-like"/>
    <property type="match status" value="1"/>
</dbReference>
<dbReference type="OrthoDB" id="40126at2759"/>
<dbReference type="Gene3D" id="1.25.40.10">
    <property type="entry name" value="Tetratricopeptide repeat domain"/>
    <property type="match status" value="1"/>
</dbReference>
<comment type="similarity">
    <text evidence="1">Belongs to the sel-1 family.</text>
</comment>
<dbReference type="Proteomes" id="UP000266841">
    <property type="component" value="Unassembled WGS sequence"/>
</dbReference>
<evidence type="ECO:0000256" key="1">
    <source>
        <dbReference type="ARBA" id="ARBA00038101"/>
    </source>
</evidence>
<sequence length="156" mass="16982">TSQTSGFLLRPARTDTDGLYGLEKDVARAVDLYERAAVLGSKHAHMNLGCLYHVGADVEQDAAKAIRHFEAAAVKGDALARCNLGNIEYKAGNYDIALHHFMIAAKMGDQPALSNIKEMFTNGHATKADYAEALRGHQSAVQEMRSPDRDEALALR</sequence>
<organism evidence="2 3">
    <name type="scientific">Thalassiosira oceanica</name>
    <name type="common">Marine diatom</name>
    <dbReference type="NCBI Taxonomy" id="159749"/>
    <lineage>
        <taxon>Eukaryota</taxon>
        <taxon>Sar</taxon>
        <taxon>Stramenopiles</taxon>
        <taxon>Ochrophyta</taxon>
        <taxon>Bacillariophyta</taxon>
        <taxon>Coscinodiscophyceae</taxon>
        <taxon>Thalassiosirophycidae</taxon>
        <taxon>Thalassiosirales</taxon>
        <taxon>Thalassiosiraceae</taxon>
        <taxon>Thalassiosira</taxon>
    </lineage>
</organism>
<dbReference type="OMA" id="NYDIALH"/>
<dbReference type="SMART" id="SM00671">
    <property type="entry name" value="SEL1"/>
    <property type="match status" value="3"/>
</dbReference>
<evidence type="ECO:0000313" key="3">
    <source>
        <dbReference type="Proteomes" id="UP000266841"/>
    </source>
</evidence>
<protein>
    <submittedName>
        <fullName evidence="2">Uncharacterized protein</fullName>
    </submittedName>
</protein>